<feature type="domain" description="Prepilin peptidase A24 N-terminal" evidence="9">
    <location>
        <begin position="16"/>
        <end position="96"/>
    </location>
</feature>
<dbReference type="Pfam" id="PF06750">
    <property type="entry name" value="A24_N_bact"/>
    <property type="match status" value="1"/>
</dbReference>
<accession>A0A1G2DEQ8</accession>
<evidence type="ECO:0000313" key="10">
    <source>
        <dbReference type="EMBL" id="OGZ12023.1"/>
    </source>
</evidence>
<evidence type="ECO:0000313" key="11">
    <source>
        <dbReference type="Proteomes" id="UP000178534"/>
    </source>
</evidence>
<dbReference type="Pfam" id="PF01478">
    <property type="entry name" value="Peptidase_A24"/>
    <property type="match status" value="1"/>
</dbReference>
<keyword evidence="3" id="KW-1003">Cell membrane</keyword>
<feature type="transmembrane region" description="Helical" evidence="7">
    <location>
        <begin position="207"/>
        <end position="240"/>
    </location>
</feature>
<evidence type="ECO:0000256" key="7">
    <source>
        <dbReference type="SAM" id="Phobius"/>
    </source>
</evidence>
<dbReference type="AlphaFoldDB" id="A0A1G2DEQ8"/>
<dbReference type="GO" id="GO:0006465">
    <property type="term" value="P:signal peptide processing"/>
    <property type="evidence" value="ECO:0007669"/>
    <property type="project" value="TreeGrafter"/>
</dbReference>
<gene>
    <name evidence="10" type="ORF">A2942_02245</name>
</gene>
<protein>
    <recommendedName>
        <fullName evidence="12">Peptidase A24A N-terminal domain-containing protein</fullName>
    </recommendedName>
</protein>
<dbReference type="Gene3D" id="1.20.120.1220">
    <property type="match status" value="1"/>
</dbReference>
<evidence type="ECO:0000259" key="8">
    <source>
        <dbReference type="Pfam" id="PF01478"/>
    </source>
</evidence>
<dbReference type="PANTHER" id="PTHR30487:SF0">
    <property type="entry name" value="PREPILIN LEADER PEPTIDASE_N-METHYLTRANSFERASE-RELATED"/>
    <property type="match status" value="1"/>
</dbReference>
<feature type="transmembrane region" description="Helical" evidence="7">
    <location>
        <begin position="252"/>
        <end position="270"/>
    </location>
</feature>
<dbReference type="GO" id="GO:0005886">
    <property type="term" value="C:plasma membrane"/>
    <property type="evidence" value="ECO:0007669"/>
    <property type="project" value="UniProtKB-SubCell"/>
</dbReference>
<keyword evidence="6 7" id="KW-0472">Membrane</keyword>
<feature type="transmembrane region" description="Helical" evidence="7">
    <location>
        <begin position="134"/>
        <end position="153"/>
    </location>
</feature>
<organism evidence="10 11">
    <name type="scientific">Candidatus Lloydbacteria bacterium RIFCSPLOWO2_01_FULL_50_20</name>
    <dbReference type="NCBI Taxonomy" id="1798665"/>
    <lineage>
        <taxon>Bacteria</taxon>
        <taxon>Candidatus Lloydiibacteriota</taxon>
    </lineage>
</organism>
<keyword evidence="5 7" id="KW-1133">Transmembrane helix</keyword>
<feature type="transmembrane region" description="Helical" evidence="7">
    <location>
        <begin position="109"/>
        <end position="128"/>
    </location>
</feature>
<dbReference type="EMBL" id="MHLP01000029">
    <property type="protein sequence ID" value="OGZ12023.1"/>
    <property type="molecule type" value="Genomic_DNA"/>
</dbReference>
<feature type="transmembrane region" description="Helical" evidence="7">
    <location>
        <begin position="77"/>
        <end position="97"/>
    </location>
</feature>
<evidence type="ECO:0000256" key="2">
    <source>
        <dbReference type="ARBA" id="ARBA00005801"/>
    </source>
</evidence>
<sequence>MGMLYGVVLGILIFTLGTVIGSFLNVVIYRTGSGVGYSGRSKCLSCGKMLTAQMLVPLFSFFFQRGRCAYCGTKLSWQYPLVETLSGALFVMVWWVTGFDPLSSGIKETSFFFLDAAIWMTLLAITVYDLRHKIIPDRFALCFALLSGLLLLFRFEQGLLSPYFLTFTGEYIPVWVDLVAGPLLALPFALLWLFSGGRVMGLGDAKLAWGIGWFLGFIGGVSAIILAFWTALIPSLILLFLSRKRFTMKSEIPFAPFLILGTLIVFVWNVDILRWVL</sequence>
<dbReference type="STRING" id="1798665.A2942_02245"/>
<evidence type="ECO:0000256" key="6">
    <source>
        <dbReference type="ARBA" id="ARBA00023136"/>
    </source>
</evidence>
<evidence type="ECO:0000256" key="4">
    <source>
        <dbReference type="ARBA" id="ARBA00022692"/>
    </source>
</evidence>
<dbReference type="InterPro" id="IPR010627">
    <property type="entry name" value="Prepilin_pept_A24_N"/>
</dbReference>
<comment type="subcellular location">
    <subcellularLocation>
        <location evidence="1">Cell membrane</location>
        <topology evidence="1">Multi-pass membrane protein</topology>
    </subcellularLocation>
</comment>
<dbReference type="PANTHER" id="PTHR30487">
    <property type="entry name" value="TYPE 4 PREPILIN-LIKE PROTEINS LEADER PEPTIDE-PROCESSING ENZYME"/>
    <property type="match status" value="1"/>
</dbReference>
<name>A0A1G2DEQ8_9BACT</name>
<comment type="caution">
    <text evidence="10">The sequence shown here is derived from an EMBL/GenBank/DDBJ whole genome shotgun (WGS) entry which is preliminary data.</text>
</comment>
<keyword evidence="4 7" id="KW-0812">Transmembrane</keyword>
<evidence type="ECO:0000259" key="9">
    <source>
        <dbReference type="Pfam" id="PF06750"/>
    </source>
</evidence>
<feature type="transmembrane region" description="Helical" evidence="7">
    <location>
        <begin position="49"/>
        <end position="65"/>
    </location>
</feature>
<evidence type="ECO:0008006" key="12">
    <source>
        <dbReference type="Google" id="ProtNLM"/>
    </source>
</evidence>
<evidence type="ECO:0000256" key="3">
    <source>
        <dbReference type="ARBA" id="ARBA00022475"/>
    </source>
</evidence>
<feature type="transmembrane region" description="Helical" evidence="7">
    <location>
        <begin position="6"/>
        <end position="28"/>
    </location>
</feature>
<dbReference type="InterPro" id="IPR000045">
    <property type="entry name" value="Prepilin_IV_endopep_pep"/>
</dbReference>
<feature type="transmembrane region" description="Helical" evidence="7">
    <location>
        <begin position="174"/>
        <end position="195"/>
    </location>
</feature>
<dbReference type="Proteomes" id="UP000178534">
    <property type="component" value="Unassembled WGS sequence"/>
</dbReference>
<feature type="domain" description="Prepilin type IV endopeptidase peptidase" evidence="8">
    <location>
        <begin position="119"/>
        <end position="234"/>
    </location>
</feature>
<reference evidence="10 11" key="1">
    <citation type="journal article" date="2016" name="Nat. Commun.">
        <title>Thousands of microbial genomes shed light on interconnected biogeochemical processes in an aquifer system.</title>
        <authorList>
            <person name="Anantharaman K."/>
            <person name="Brown C.T."/>
            <person name="Hug L.A."/>
            <person name="Sharon I."/>
            <person name="Castelle C.J."/>
            <person name="Probst A.J."/>
            <person name="Thomas B.C."/>
            <person name="Singh A."/>
            <person name="Wilkins M.J."/>
            <person name="Karaoz U."/>
            <person name="Brodie E.L."/>
            <person name="Williams K.H."/>
            <person name="Hubbard S.S."/>
            <person name="Banfield J.F."/>
        </authorList>
    </citation>
    <scope>NUCLEOTIDE SEQUENCE [LARGE SCALE GENOMIC DNA]</scope>
</reference>
<proteinExistence type="inferred from homology"/>
<dbReference type="InterPro" id="IPR050882">
    <property type="entry name" value="Prepilin_peptidase/N-MTase"/>
</dbReference>
<evidence type="ECO:0000256" key="5">
    <source>
        <dbReference type="ARBA" id="ARBA00022989"/>
    </source>
</evidence>
<comment type="similarity">
    <text evidence="2">Belongs to the peptidase A24 family.</text>
</comment>
<dbReference type="GO" id="GO:0004190">
    <property type="term" value="F:aspartic-type endopeptidase activity"/>
    <property type="evidence" value="ECO:0007669"/>
    <property type="project" value="InterPro"/>
</dbReference>
<evidence type="ECO:0000256" key="1">
    <source>
        <dbReference type="ARBA" id="ARBA00004651"/>
    </source>
</evidence>